<reference evidence="2" key="1">
    <citation type="submission" date="2021-11" db="EMBL/GenBank/DDBJ databases">
        <authorList>
            <person name="Schell T."/>
        </authorList>
    </citation>
    <scope>NUCLEOTIDE SEQUENCE</scope>
    <source>
        <strain evidence="2">M5</strain>
    </source>
</reference>
<evidence type="ECO:0000256" key="1">
    <source>
        <dbReference type="SAM" id="MobiDB-lite"/>
    </source>
</evidence>
<feature type="region of interest" description="Disordered" evidence="1">
    <location>
        <begin position="1"/>
        <end position="29"/>
    </location>
</feature>
<evidence type="ECO:0000313" key="2">
    <source>
        <dbReference type="EMBL" id="CAH0100447.1"/>
    </source>
</evidence>
<name>A0A8J2RIT0_9CRUS</name>
<dbReference type="EMBL" id="CAKKLH010000036">
    <property type="protein sequence ID" value="CAH0100447.1"/>
    <property type="molecule type" value="Genomic_DNA"/>
</dbReference>
<protein>
    <submittedName>
        <fullName evidence="2">Uncharacterized protein</fullName>
    </submittedName>
</protein>
<sequence length="81" mass="9212">MTDSMQGLKKKKLKNLENKAENSKGQSSSTLLGFNGDFNGVCQNILNHGFITLRHNVKRYEQELRAKMPLRISDRITHPLA</sequence>
<gene>
    <name evidence="2" type="ORF">DGAL_LOCUS2677</name>
</gene>
<proteinExistence type="predicted"/>
<dbReference type="Proteomes" id="UP000789390">
    <property type="component" value="Unassembled WGS sequence"/>
</dbReference>
<accession>A0A8J2RIT0</accession>
<comment type="caution">
    <text evidence="2">The sequence shown here is derived from an EMBL/GenBank/DDBJ whole genome shotgun (WGS) entry which is preliminary data.</text>
</comment>
<organism evidence="2 3">
    <name type="scientific">Daphnia galeata</name>
    <dbReference type="NCBI Taxonomy" id="27404"/>
    <lineage>
        <taxon>Eukaryota</taxon>
        <taxon>Metazoa</taxon>
        <taxon>Ecdysozoa</taxon>
        <taxon>Arthropoda</taxon>
        <taxon>Crustacea</taxon>
        <taxon>Branchiopoda</taxon>
        <taxon>Diplostraca</taxon>
        <taxon>Cladocera</taxon>
        <taxon>Anomopoda</taxon>
        <taxon>Daphniidae</taxon>
        <taxon>Daphnia</taxon>
    </lineage>
</organism>
<evidence type="ECO:0000313" key="3">
    <source>
        <dbReference type="Proteomes" id="UP000789390"/>
    </source>
</evidence>
<dbReference type="AlphaFoldDB" id="A0A8J2RIT0"/>
<keyword evidence="3" id="KW-1185">Reference proteome</keyword>